<keyword evidence="10" id="KW-0460">Magnesium</keyword>
<name>A0A067TG39_GALM3</name>
<dbReference type="CDD" id="cd00882">
    <property type="entry name" value="Ras_like_GTPase"/>
    <property type="match status" value="1"/>
</dbReference>
<dbReference type="GO" id="GO:0016020">
    <property type="term" value="C:membrane"/>
    <property type="evidence" value="ECO:0007669"/>
    <property type="project" value="UniProtKB-SubCell"/>
</dbReference>
<feature type="domain" description="G" evidence="16">
    <location>
        <begin position="23"/>
        <end position="118"/>
    </location>
</feature>
<gene>
    <name evidence="17" type="ORF">GALMADRAFT_135476</name>
</gene>
<keyword evidence="9" id="KW-1002">Plastid outer membrane</keyword>
<dbReference type="OrthoDB" id="8954335at2759"/>
<dbReference type="SUPFAM" id="SSF52540">
    <property type="entry name" value="P-loop containing nucleoside triphosphate hydrolases"/>
    <property type="match status" value="1"/>
</dbReference>
<evidence type="ECO:0000256" key="15">
    <source>
        <dbReference type="SAM" id="Coils"/>
    </source>
</evidence>
<dbReference type="Proteomes" id="UP000027222">
    <property type="component" value="Unassembled WGS sequence"/>
</dbReference>
<evidence type="ECO:0000256" key="6">
    <source>
        <dbReference type="ARBA" id="ARBA00022692"/>
    </source>
</evidence>
<comment type="subcellular location">
    <subcellularLocation>
        <location evidence="2">Membrane</location>
        <topology evidence="2">Single-pass membrane protein</topology>
    </subcellularLocation>
    <subcellularLocation>
        <location evidence="14">Plastid</location>
        <location evidence="14">Chloroplast outer membrane</location>
    </subcellularLocation>
</comment>
<keyword evidence="5" id="KW-0934">Plastid</keyword>
<dbReference type="InterPro" id="IPR006073">
    <property type="entry name" value="GTP-bd"/>
</dbReference>
<keyword evidence="13" id="KW-0472">Membrane</keyword>
<dbReference type="GO" id="GO:0016787">
    <property type="term" value="F:hydrolase activity"/>
    <property type="evidence" value="ECO:0007669"/>
    <property type="project" value="UniProtKB-KW"/>
</dbReference>
<keyword evidence="3" id="KW-0813">Transport</keyword>
<protein>
    <recommendedName>
        <fullName evidence="16">G domain-containing protein</fullName>
    </recommendedName>
</protein>
<dbReference type="GO" id="GO:0015031">
    <property type="term" value="P:protein transport"/>
    <property type="evidence" value="ECO:0007669"/>
    <property type="project" value="UniProtKB-KW"/>
</dbReference>
<organism evidence="17 18">
    <name type="scientific">Galerina marginata (strain CBS 339.88)</name>
    <dbReference type="NCBI Taxonomy" id="685588"/>
    <lineage>
        <taxon>Eukaryota</taxon>
        <taxon>Fungi</taxon>
        <taxon>Dikarya</taxon>
        <taxon>Basidiomycota</taxon>
        <taxon>Agaricomycotina</taxon>
        <taxon>Agaricomycetes</taxon>
        <taxon>Agaricomycetidae</taxon>
        <taxon>Agaricales</taxon>
        <taxon>Agaricineae</taxon>
        <taxon>Strophariaceae</taxon>
        <taxon>Galerina</taxon>
    </lineage>
</organism>
<evidence type="ECO:0000256" key="10">
    <source>
        <dbReference type="ARBA" id="ARBA00022842"/>
    </source>
</evidence>
<evidence type="ECO:0000256" key="5">
    <source>
        <dbReference type="ARBA" id="ARBA00022640"/>
    </source>
</evidence>
<dbReference type="Gene3D" id="3.40.50.300">
    <property type="entry name" value="P-loop containing nucleotide triphosphate hydrolases"/>
    <property type="match status" value="1"/>
</dbReference>
<evidence type="ECO:0000256" key="8">
    <source>
        <dbReference type="ARBA" id="ARBA00022801"/>
    </source>
</evidence>
<reference evidence="18" key="1">
    <citation type="journal article" date="2014" name="Proc. Natl. Acad. Sci. U.S.A.">
        <title>Extensive sampling of basidiomycete genomes demonstrates inadequacy of the white-rot/brown-rot paradigm for wood decay fungi.</title>
        <authorList>
            <person name="Riley R."/>
            <person name="Salamov A.A."/>
            <person name="Brown D.W."/>
            <person name="Nagy L.G."/>
            <person name="Floudas D."/>
            <person name="Held B.W."/>
            <person name="Levasseur A."/>
            <person name="Lombard V."/>
            <person name="Morin E."/>
            <person name="Otillar R."/>
            <person name="Lindquist E.A."/>
            <person name="Sun H."/>
            <person name="LaButti K.M."/>
            <person name="Schmutz J."/>
            <person name="Jabbour D."/>
            <person name="Luo H."/>
            <person name="Baker S.E."/>
            <person name="Pisabarro A.G."/>
            <person name="Walton J.D."/>
            <person name="Blanchette R.A."/>
            <person name="Henrissat B."/>
            <person name="Martin F."/>
            <person name="Cullen D."/>
            <person name="Hibbett D.S."/>
            <person name="Grigoriev I.V."/>
        </authorList>
    </citation>
    <scope>NUCLEOTIDE SEQUENCE [LARGE SCALE GENOMIC DNA]</scope>
    <source>
        <strain evidence="18">CBS 339.88</strain>
    </source>
</reference>
<keyword evidence="6" id="KW-0812">Transmembrane</keyword>
<accession>A0A067TG39</accession>
<evidence type="ECO:0000259" key="16">
    <source>
        <dbReference type="Pfam" id="PF01926"/>
    </source>
</evidence>
<proteinExistence type="predicted"/>
<dbReference type="GO" id="GO:0046872">
    <property type="term" value="F:metal ion binding"/>
    <property type="evidence" value="ECO:0007669"/>
    <property type="project" value="UniProtKB-KW"/>
</dbReference>
<evidence type="ECO:0000256" key="9">
    <source>
        <dbReference type="ARBA" id="ARBA00022805"/>
    </source>
</evidence>
<evidence type="ECO:0000256" key="12">
    <source>
        <dbReference type="ARBA" id="ARBA00022989"/>
    </source>
</evidence>
<evidence type="ECO:0000256" key="11">
    <source>
        <dbReference type="ARBA" id="ARBA00022927"/>
    </source>
</evidence>
<dbReference type="Pfam" id="PF01926">
    <property type="entry name" value="MMR_HSR1"/>
    <property type="match status" value="1"/>
</dbReference>
<evidence type="ECO:0000256" key="2">
    <source>
        <dbReference type="ARBA" id="ARBA00004167"/>
    </source>
</evidence>
<evidence type="ECO:0000256" key="7">
    <source>
        <dbReference type="ARBA" id="ARBA00022723"/>
    </source>
</evidence>
<evidence type="ECO:0000256" key="13">
    <source>
        <dbReference type="ARBA" id="ARBA00023136"/>
    </source>
</evidence>
<sequence length="301" mass="34306">MVKKQNKRRFSVGDSKPKDIVVPVMGPTGAGKSTFINYLLGENQMRVGHQLTSCTSDLQVGYVKLSGEFQGSRLVIVDTPGFDDTYEGDTVILRRIAEWLEKSYRNNMVLGGVLYLHDISNDRFSGTARRNLEMFQHLCGNDALSKVVLGTTKWGRIPQEIGISHEKELKEVHWKTLLKKGSTVCRFTDSRESALSFVGVIQRNVKRRDLLDTFLQIQEELAIDKKIIPETKAGKELRYTLQEVLEMQKQMVNLETSMAEGGDDDAQQKLEETQKKMEKLLTQIKELKIPFGRRLRSMFGF</sequence>
<keyword evidence="12" id="KW-1133">Transmembrane helix</keyword>
<dbReference type="PANTHER" id="PTHR10903:SF135">
    <property type="entry name" value="TRANSLOCASE OF CHLOROPLAST 120, CHLOROPLASTIC-RELATED"/>
    <property type="match status" value="1"/>
</dbReference>
<keyword evidence="8" id="KW-0378">Hydrolase</keyword>
<evidence type="ECO:0000313" key="18">
    <source>
        <dbReference type="Proteomes" id="UP000027222"/>
    </source>
</evidence>
<evidence type="ECO:0000256" key="3">
    <source>
        <dbReference type="ARBA" id="ARBA00022448"/>
    </source>
</evidence>
<dbReference type="EMBL" id="KL142370">
    <property type="protein sequence ID" value="KDR82111.1"/>
    <property type="molecule type" value="Genomic_DNA"/>
</dbReference>
<evidence type="ECO:0000256" key="1">
    <source>
        <dbReference type="ARBA" id="ARBA00001946"/>
    </source>
</evidence>
<keyword evidence="11" id="KW-0653">Protein transport</keyword>
<evidence type="ECO:0000313" key="17">
    <source>
        <dbReference type="EMBL" id="KDR82111.1"/>
    </source>
</evidence>
<dbReference type="InterPro" id="IPR027417">
    <property type="entry name" value="P-loop_NTPase"/>
</dbReference>
<dbReference type="PANTHER" id="PTHR10903">
    <property type="entry name" value="GTPASE, IMAP FAMILY MEMBER-RELATED"/>
    <property type="match status" value="1"/>
</dbReference>
<keyword evidence="7" id="KW-0479">Metal-binding</keyword>
<keyword evidence="18" id="KW-1185">Reference proteome</keyword>
<feature type="coiled-coil region" evidence="15">
    <location>
        <begin position="263"/>
        <end position="290"/>
    </location>
</feature>
<dbReference type="GO" id="GO:0005525">
    <property type="term" value="F:GTP binding"/>
    <property type="evidence" value="ECO:0007669"/>
    <property type="project" value="InterPro"/>
</dbReference>
<dbReference type="AlphaFoldDB" id="A0A067TG39"/>
<comment type="cofactor">
    <cofactor evidence="1">
        <name>Mg(2+)</name>
        <dbReference type="ChEBI" id="CHEBI:18420"/>
    </cofactor>
</comment>
<keyword evidence="4" id="KW-0150">Chloroplast</keyword>
<dbReference type="HOGENOM" id="CLU_018003_0_0_1"/>
<evidence type="ECO:0000256" key="14">
    <source>
        <dbReference type="ARBA" id="ARBA00024013"/>
    </source>
</evidence>
<evidence type="ECO:0000256" key="4">
    <source>
        <dbReference type="ARBA" id="ARBA00022528"/>
    </source>
</evidence>
<dbReference type="InterPro" id="IPR045058">
    <property type="entry name" value="GIMA/IAN/Toc"/>
</dbReference>
<keyword evidence="15" id="KW-0175">Coiled coil</keyword>